<protein>
    <submittedName>
        <fullName evidence="1">Uncharacterized protein</fullName>
    </submittedName>
</protein>
<gene>
    <name evidence="1" type="ORF">RRG08_066232</name>
</gene>
<dbReference type="EMBL" id="JAWDGP010000067">
    <property type="protein sequence ID" value="KAK3803996.1"/>
    <property type="molecule type" value="Genomic_DNA"/>
</dbReference>
<comment type="caution">
    <text evidence="1">The sequence shown here is derived from an EMBL/GenBank/DDBJ whole genome shotgun (WGS) entry which is preliminary data.</text>
</comment>
<reference evidence="1" key="1">
    <citation type="journal article" date="2023" name="G3 (Bethesda)">
        <title>A reference genome for the long-term kleptoplast-retaining sea slug Elysia crispata morphotype clarki.</title>
        <authorList>
            <person name="Eastman K.E."/>
            <person name="Pendleton A.L."/>
            <person name="Shaikh M.A."/>
            <person name="Suttiyut T."/>
            <person name="Ogas R."/>
            <person name="Tomko P."/>
            <person name="Gavelis G."/>
            <person name="Widhalm J.R."/>
            <person name="Wisecaver J.H."/>
        </authorList>
    </citation>
    <scope>NUCLEOTIDE SEQUENCE</scope>
    <source>
        <strain evidence="1">ECLA1</strain>
    </source>
</reference>
<dbReference type="AlphaFoldDB" id="A0AAE1BEH3"/>
<accession>A0AAE1BEH3</accession>
<proteinExistence type="predicted"/>
<dbReference type="Proteomes" id="UP001283361">
    <property type="component" value="Unassembled WGS sequence"/>
</dbReference>
<evidence type="ECO:0000313" key="2">
    <source>
        <dbReference type="Proteomes" id="UP001283361"/>
    </source>
</evidence>
<keyword evidence="2" id="KW-1185">Reference proteome</keyword>
<organism evidence="1 2">
    <name type="scientific">Elysia crispata</name>
    <name type="common">lettuce slug</name>
    <dbReference type="NCBI Taxonomy" id="231223"/>
    <lineage>
        <taxon>Eukaryota</taxon>
        <taxon>Metazoa</taxon>
        <taxon>Spiralia</taxon>
        <taxon>Lophotrochozoa</taxon>
        <taxon>Mollusca</taxon>
        <taxon>Gastropoda</taxon>
        <taxon>Heterobranchia</taxon>
        <taxon>Euthyneura</taxon>
        <taxon>Panpulmonata</taxon>
        <taxon>Sacoglossa</taxon>
        <taxon>Placobranchoidea</taxon>
        <taxon>Plakobranchidae</taxon>
        <taxon>Elysia</taxon>
    </lineage>
</organism>
<sequence>MGGVACQHATTRPCFSPSARLPRLITHPRHSTGKAVALTHRVRRVGCLAPLGIAVLSLPSRTEKILSFCTAETDSPSGSILSFDDYVENGFYCDLWEIDL</sequence>
<evidence type="ECO:0000313" key="1">
    <source>
        <dbReference type="EMBL" id="KAK3803996.1"/>
    </source>
</evidence>
<name>A0AAE1BEH3_9GAST</name>